<name>A0AAV7S6D9_PLEWA</name>
<proteinExistence type="predicted"/>
<protein>
    <submittedName>
        <fullName evidence="2">Uncharacterized protein</fullName>
    </submittedName>
</protein>
<dbReference type="EMBL" id="JANPWB010000009">
    <property type="protein sequence ID" value="KAJ1158568.1"/>
    <property type="molecule type" value="Genomic_DNA"/>
</dbReference>
<gene>
    <name evidence="2" type="ORF">NDU88_011256</name>
</gene>
<organism evidence="2 3">
    <name type="scientific">Pleurodeles waltl</name>
    <name type="common">Iberian ribbed newt</name>
    <dbReference type="NCBI Taxonomy" id="8319"/>
    <lineage>
        <taxon>Eukaryota</taxon>
        <taxon>Metazoa</taxon>
        <taxon>Chordata</taxon>
        <taxon>Craniata</taxon>
        <taxon>Vertebrata</taxon>
        <taxon>Euteleostomi</taxon>
        <taxon>Amphibia</taxon>
        <taxon>Batrachia</taxon>
        <taxon>Caudata</taxon>
        <taxon>Salamandroidea</taxon>
        <taxon>Salamandridae</taxon>
        <taxon>Pleurodelinae</taxon>
        <taxon>Pleurodeles</taxon>
    </lineage>
</organism>
<feature type="compositionally biased region" description="Basic and acidic residues" evidence="1">
    <location>
        <begin position="60"/>
        <end position="78"/>
    </location>
</feature>
<feature type="region of interest" description="Disordered" evidence="1">
    <location>
        <begin position="57"/>
        <end position="91"/>
    </location>
</feature>
<accession>A0AAV7S6D9</accession>
<keyword evidence="3" id="KW-1185">Reference proteome</keyword>
<dbReference type="AlphaFoldDB" id="A0AAV7S6D9"/>
<dbReference type="Proteomes" id="UP001066276">
    <property type="component" value="Chromosome 5"/>
</dbReference>
<sequence>MEADMATAIQEQHTMVSTVAQLELKQKELMDKIEDLENCSQQNNLKFLQLLVLPEASSPEDSHEARESRFRDTTDKLSGDSIGNWGSSKSQFCPSGASGRLAASPARVRHASNPLSVMSAQCSLLQPGEGGGVRPGSPPLSVPAKGLAHARVERRASVEECGQLFGPLPAGMHCWI</sequence>
<evidence type="ECO:0000313" key="2">
    <source>
        <dbReference type="EMBL" id="KAJ1158568.1"/>
    </source>
</evidence>
<evidence type="ECO:0000256" key="1">
    <source>
        <dbReference type="SAM" id="MobiDB-lite"/>
    </source>
</evidence>
<comment type="caution">
    <text evidence="2">The sequence shown here is derived from an EMBL/GenBank/DDBJ whole genome shotgun (WGS) entry which is preliminary data.</text>
</comment>
<reference evidence="2" key="1">
    <citation type="journal article" date="2022" name="bioRxiv">
        <title>Sequencing and chromosome-scale assembly of the giantPleurodeles waltlgenome.</title>
        <authorList>
            <person name="Brown T."/>
            <person name="Elewa A."/>
            <person name="Iarovenko S."/>
            <person name="Subramanian E."/>
            <person name="Araus A.J."/>
            <person name="Petzold A."/>
            <person name="Susuki M."/>
            <person name="Suzuki K.-i.T."/>
            <person name="Hayashi T."/>
            <person name="Toyoda A."/>
            <person name="Oliveira C."/>
            <person name="Osipova E."/>
            <person name="Leigh N.D."/>
            <person name="Simon A."/>
            <person name="Yun M.H."/>
        </authorList>
    </citation>
    <scope>NUCLEOTIDE SEQUENCE</scope>
    <source>
        <strain evidence="2">20211129_DDA</strain>
        <tissue evidence="2">Liver</tissue>
    </source>
</reference>
<evidence type="ECO:0000313" key="3">
    <source>
        <dbReference type="Proteomes" id="UP001066276"/>
    </source>
</evidence>